<proteinExistence type="predicted"/>
<accession>A0A9P5Q6L0</accession>
<sequence length="369" mass="42403">MSSDILKAGVQDLLLHLYVSDFRDPLVAHHKASLIRKSSLDAACNSFLLEVCSDPSARRQLEHHPVHSLWPLRPMLLFSQKEADRCSQRRQMWQSLGLKEIQWRISSAFDMLMDWERSFTDPFLFDLLIDLLEFSGSAGLPDAISFRPLRSLHRLSARLRSASDQAGEWNRGLKLYFDQTPLDYAQDVFSRIIQQMLRLSLQDPAADSFYKFCCPHSTAACHLRENLNGVMHLIRRFSLSAKKAETFYQVLIQADIAGLLSSAGAAIEFPDGSTLQDWPSYELLLEPSVPNESELNDTIETSGDLPAIRHLTLNFVSNPAMCQTSSMTQWKLFFRPNSTVEVVFPYFREHDSETWIEQSDRDHVYWWIN</sequence>
<name>A0A9P5Q6L0_9AGAR</name>
<gene>
    <name evidence="1" type="ORF">BDP27DRAFT_1415331</name>
</gene>
<keyword evidence="2" id="KW-1185">Reference proteome</keyword>
<dbReference type="Proteomes" id="UP000772434">
    <property type="component" value="Unassembled WGS sequence"/>
</dbReference>
<comment type="caution">
    <text evidence="1">The sequence shown here is derived from an EMBL/GenBank/DDBJ whole genome shotgun (WGS) entry which is preliminary data.</text>
</comment>
<dbReference type="EMBL" id="JADNRY010000009">
    <property type="protein sequence ID" value="KAF9075547.1"/>
    <property type="molecule type" value="Genomic_DNA"/>
</dbReference>
<organism evidence="1 2">
    <name type="scientific">Rhodocollybia butyracea</name>
    <dbReference type="NCBI Taxonomy" id="206335"/>
    <lineage>
        <taxon>Eukaryota</taxon>
        <taxon>Fungi</taxon>
        <taxon>Dikarya</taxon>
        <taxon>Basidiomycota</taxon>
        <taxon>Agaricomycotina</taxon>
        <taxon>Agaricomycetes</taxon>
        <taxon>Agaricomycetidae</taxon>
        <taxon>Agaricales</taxon>
        <taxon>Marasmiineae</taxon>
        <taxon>Omphalotaceae</taxon>
        <taxon>Rhodocollybia</taxon>
    </lineage>
</organism>
<dbReference type="OrthoDB" id="3001418at2759"/>
<dbReference type="AlphaFoldDB" id="A0A9P5Q6L0"/>
<evidence type="ECO:0000313" key="1">
    <source>
        <dbReference type="EMBL" id="KAF9075547.1"/>
    </source>
</evidence>
<evidence type="ECO:0000313" key="2">
    <source>
        <dbReference type="Proteomes" id="UP000772434"/>
    </source>
</evidence>
<protein>
    <submittedName>
        <fullName evidence="1">Uncharacterized protein</fullName>
    </submittedName>
</protein>
<reference evidence="1" key="1">
    <citation type="submission" date="2020-11" db="EMBL/GenBank/DDBJ databases">
        <authorList>
            <consortium name="DOE Joint Genome Institute"/>
            <person name="Ahrendt S."/>
            <person name="Riley R."/>
            <person name="Andreopoulos W."/>
            <person name="Labutti K."/>
            <person name="Pangilinan J."/>
            <person name="Ruiz-Duenas F.J."/>
            <person name="Barrasa J.M."/>
            <person name="Sanchez-Garcia M."/>
            <person name="Camarero S."/>
            <person name="Miyauchi S."/>
            <person name="Serrano A."/>
            <person name="Linde D."/>
            <person name="Babiker R."/>
            <person name="Drula E."/>
            <person name="Ayuso-Fernandez I."/>
            <person name="Pacheco R."/>
            <person name="Padilla G."/>
            <person name="Ferreira P."/>
            <person name="Barriuso J."/>
            <person name="Kellner H."/>
            <person name="Castanera R."/>
            <person name="Alfaro M."/>
            <person name="Ramirez L."/>
            <person name="Pisabarro A.G."/>
            <person name="Kuo A."/>
            <person name="Tritt A."/>
            <person name="Lipzen A."/>
            <person name="He G."/>
            <person name="Yan M."/>
            <person name="Ng V."/>
            <person name="Cullen D."/>
            <person name="Martin F."/>
            <person name="Rosso M.-N."/>
            <person name="Henrissat B."/>
            <person name="Hibbett D."/>
            <person name="Martinez A.T."/>
            <person name="Grigoriev I.V."/>
        </authorList>
    </citation>
    <scope>NUCLEOTIDE SEQUENCE</scope>
    <source>
        <strain evidence="1">AH 40177</strain>
    </source>
</reference>